<evidence type="ECO:0000313" key="2">
    <source>
        <dbReference type="Proteomes" id="UP000805193"/>
    </source>
</evidence>
<organism evidence="1 2">
    <name type="scientific">Ixodes persulcatus</name>
    <name type="common">Taiga tick</name>
    <dbReference type="NCBI Taxonomy" id="34615"/>
    <lineage>
        <taxon>Eukaryota</taxon>
        <taxon>Metazoa</taxon>
        <taxon>Ecdysozoa</taxon>
        <taxon>Arthropoda</taxon>
        <taxon>Chelicerata</taxon>
        <taxon>Arachnida</taxon>
        <taxon>Acari</taxon>
        <taxon>Parasitiformes</taxon>
        <taxon>Ixodida</taxon>
        <taxon>Ixodoidea</taxon>
        <taxon>Ixodidae</taxon>
        <taxon>Ixodinae</taxon>
        <taxon>Ixodes</taxon>
    </lineage>
</organism>
<protein>
    <submittedName>
        <fullName evidence="1">Uncharacterized protein</fullName>
    </submittedName>
</protein>
<dbReference type="Proteomes" id="UP000805193">
    <property type="component" value="Unassembled WGS sequence"/>
</dbReference>
<sequence length="231" mass="25639">MDNETCESQLHLSGLTSQESRYHHVVLALSLAAADEVYGILAQPSATASYDLLKAALLQRTEASDLFRLQKPLLAEELGDRRPSQPLRRMTQLLGDRANTIGDALLRELFIQRLPINFQMVLATATALNLRGLAALADTFIQVATPPVASVTIWRQKAVAKRCLPCQVLDRPTATSSSFARGSSDFRLGGSNPECHKVLRQYLQDESRDKRDTDLDVSDWTFEAVKTSRSR</sequence>
<proteinExistence type="predicted"/>
<accession>A0AC60Q658</accession>
<gene>
    <name evidence="1" type="ORF">HPB47_023727</name>
</gene>
<name>A0AC60Q658_IXOPE</name>
<comment type="caution">
    <text evidence="1">The sequence shown here is derived from an EMBL/GenBank/DDBJ whole genome shotgun (WGS) entry which is preliminary data.</text>
</comment>
<evidence type="ECO:0000313" key="1">
    <source>
        <dbReference type="EMBL" id="KAG0429322.1"/>
    </source>
</evidence>
<reference evidence="1 2" key="1">
    <citation type="journal article" date="2020" name="Cell">
        <title>Large-Scale Comparative Analyses of Tick Genomes Elucidate Their Genetic Diversity and Vector Capacities.</title>
        <authorList>
            <consortium name="Tick Genome and Microbiome Consortium (TIGMIC)"/>
            <person name="Jia N."/>
            <person name="Wang J."/>
            <person name="Shi W."/>
            <person name="Du L."/>
            <person name="Sun Y."/>
            <person name="Zhan W."/>
            <person name="Jiang J.F."/>
            <person name="Wang Q."/>
            <person name="Zhang B."/>
            <person name="Ji P."/>
            <person name="Bell-Sakyi L."/>
            <person name="Cui X.M."/>
            <person name="Yuan T.T."/>
            <person name="Jiang B.G."/>
            <person name="Yang W.F."/>
            <person name="Lam T.T."/>
            <person name="Chang Q.C."/>
            <person name="Ding S.J."/>
            <person name="Wang X.J."/>
            <person name="Zhu J.G."/>
            <person name="Ruan X.D."/>
            <person name="Zhao L."/>
            <person name="Wei J.T."/>
            <person name="Ye R.Z."/>
            <person name="Que T.C."/>
            <person name="Du C.H."/>
            <person name="Zhou Y.H."/>
            <person name="Cheng J.X."/>
            <person name="Dai P.F."/>
            <person name="Guo W.B."/>
            <person name="Han X.H."/>
            <person name="Huang E.J."/>
            <person name="Li L.F."/>
            <person name="Wei W."/>
            <person name="Gao Y.C."/>
            <person name="Liu J.Z."/>
            <person name="Shao H.Z."/>
            <person name="Wang X."/>
            <person name="Wang C.C."/>
            <person name="Yang T.C."/>
            <person name="Huo Q.B."/>
            <person name="Li W."/>
            <person name="Chen H.Y."/>
            <person name="Chen S.E."/>
            <person name="Zhou L.G."/>
            <person name="Ni X.B."/>
            <person name="Tian J.H."/>
            <person name="Sheng Y."/>
            <person name="Liu T."/>
            <person name="Pan Y.S."/>
            <person name="Xia L.Y."/>
            <person name="Li J."/>
            <person name="Zhao F."/>
            <person name="Cao W.C."/>
        </authorList>
    </citation>
    <scope>NUCLEOTIDE SEQUENCE [LARGE SCALE GENOMIC DNA]</scope>
    <source>
        <strain evidence="1">Iper-2018</strain>
    </source>
</reference>
<keyword evidence="2" id="KW-1185">Reference proteome</keyword>
<dbReference type="EMBL" id="JABSTQ010009419">
    <property type="protein sequence ID" value="KAG0429322.1"/>
    <property type="molecule type" value="Genomic_DNA"/>
</dbReference>